<feature type="compositionally biased region" description="Basic residues" evidence="1">
    <location>
        <begin position="79"/>
        <end position="96"/>
    </location>
</feature>
<proteinExistence type="predicted"/>
<name>A0A1V3WK91_MYCKA</name>
<dbReference type="AlphaFoldDB" id="A0A1V3WK91"/>
<comment type="caution">
    <text evidence="2">The sequence shown here is derived from an EMBL/GenBank/DDBJ whole genome shotgun (WGS) entry which is preliminary data.</text>
</comment>
<organism evidence="2 3">
    <name type="scientific">Mycobacterium kansasii</name>
    <dbReference type="NCBI Taxonomy" id="1768"/>
    <lineage>
        <taxon>Bacteria</taxon>
        <taxon>Bacillati</taxon>
        <taxon>Actinomycetota</taxon>
        <taxon>Actinomycetes</taxon>
        <taxon>Mycobacteriales</taxon>
        <taxon>Mycobacteriaceae</taxon>
        <taxon>Mycobacterium</taxon>
    </lineage>
</organism>
<reference evidence="2 3" key="1">
    <citation type="submission" date="2017-02" db="EMBL/GenBank/DDBJ databases">
        <title>Complete genome sequences of Mycobacterium kansasii strains isolated from rhesus macaques.</title>
        <authorList>
            <person name="Panda A."/>
            <person name="Nagaraj S."/>
            <person name="Zhao X."/>
            <person name="Tettelin H."/>
            <person name="Detolla L.J."/>
        </authorList>
    </citation>
    <scope>NUCLEOTIDE SEQUENCE [LARGE SCALE GENOMIC DNA]</scope>
    <source>
        <strain evidence="2 3">11-3813</strain>
    </source>
</reference>
<feature type="region of interest" description="Disordered" evidence="1">
    <location>
        <begin position="48"/>
        <end position="102"/>
    </location>
</feature>
<evidence type="ECO:0000313" key="2">
    <source>
        <dbReference type="EMBL" id="OOK67387.1"/>
    </source>
</evidence>
<sequence>MTPEEWIAHDPDPVTAAELAASSADELAARFARPLTFGTAGLRGRYAAAGRHEPGGGAARHLGAGPRARRATRPAFPDRHRRARRPARLGGLRHCRSGSACR</sequence>
<protein>
    <submittedName>
        <fullName evidence="2">Putative PHOSPHOMANNOMUTASE PMMB domain protein</fullName>
    </submittedName>
</protein>
<dbReference type="EMBL" id="MVBM01000008">
    <property type="protein sequence ID" value="OOK67387.1"/>
    <property type="molecule type" value="Genomic_DNA"/>
</dbReference>
<accession>A0A1V3WK91</accession>
<evidence type="ECO:0000313" key="3">
    <source>
        <dbReference type="Proteomes" id="UP000189229"/>
    </source>
</evidence>
<gene>
    <name evidence="2" type="ORF">BZL30_7545</name>
</gene>
<dbReference type="Proteomes" id="UP000189229">
    <property type="component" value="Unassembled WGS sequence"/>
</dbReference>
<evidence type="ECO:0000256" key="1">
    <source>
        <dbReference type="SAM" id="MobiDB-lite"/>
    </source>
</evidence>